<name>A0A0H3LZV1_EHRRW</name>
<keyword evidence="2" id="KW-1185">Reference proteome</keyword>
<reference evidence="1 2" key="1">
    <citation type="journal article" date="2006" name="J. Bacteriol.">
        <title>Comparative genomic analysis of three strains of Ehrlichia ruminantium reveals an active process of genome size plasticity.</title>
        <authorList>
            <person name="Frutos R."/>
            <person name="Viari A."/>
            <person name="Ferraz C."/>
            <person name="Morgat A."/>
            <person name="Eychenie S."/>
            <person name="Kandassami Y."/>
            <person name="Chantal I."/>
            <person name="Bensaid A."/>
            <person name="Coissac E."/>
            <person name="Vachiery N."/>
            <person name="Demaille J."/>
            <person name="Martinez D."/>
        </authorList>
    </citation>
    <scope>NUCLEOTIDE SEQUENCE [LARGE SCALE GENOMIC DNA]</scope>
    <source>
        <strain evidence="1 2">Welgevonden</strain>
    </source>
</reference>
<sequence>MLCLHSVCREDIMAKKGAKVAKTASKNNPLQRKKGSTQKMYAGKTIKPVKYINRELGKIFIAGQYDNGDLVKDSLGNPIEWASI</sequence>
<dbReference type="eggNOG" id="ENOG5033NGP">
    <property type="taxonomic scope" value="Bacteria"/>
</dbReference>
<dbReference type="AlphaFoldDB" id="A0A0H3LZV1"/>
<dbReference type="KEGG" id="eru:Erum4261"/>
<dbReference type="EMBL" id="CR925678">
    <property type="protein sequence ID" value="CAI26938.1"/>
    <property type="molecule type" value="Genomic_DNA"/>
</dbReference>
<protein>
    <submittedName>
        <fullName evidence="1">Uncharacterized protein</fullName>
    </submittedName>
</protein>
<dbReference type="HOGENOM" id="CLU_201846_0_0_5"/>
<accession>A0A0H3LZV1</accession>
<proteinExistence type="predicted"/>
<dbReference type="Proteomes" id="UP000001021">
    <property type="component" value="Chromosome"/>
</dbReference>
<organism evidence="1 2">
    <name type="scientific">Ehrlichia ruminantium (strain Welgevonden)</name>
    <dbReference type="NCBI Taxonomy" id="254945"/>
    <lineage>
        <taxon>Bacteria</taxon>
        <taxon>Pseudomonadati</taxon>
        <taxon>Pseudomonadota</taxon>
        <taxon>Alphaproteobacteria</taxon>
        <taxon>Rickettsiales</taxon>
        <taxon>Anaplasmataceae</taxon>
        <taxon>Ehrlichia</taxon>
    </lineage>
</organism>
<evidence type="ECO:0000313" key="2">
    <source>
        <dbReference type="Proteomes" id="UP000001021"/>
    </source>
</evidence>
<evidence type="ECO:0000313" key="1">
    <source>
        <dbReference type="EMBL" id="CAI26938.1"/>
    </source>
</evidence>
<dbReference type="KEGG" id="erw:ERWE_CDS_04440"/>
<gene>
    <name evidence="1" type="ordered locus">ERWE_CDS_04440</name>
</gene>